<comment type="similarity">
    <text evidence="1">Belongs to the HerA family.</text>
</comment>
<feature type="compositionally biased region" description="Acidic residues" evidence="6">
    <location>
        <begin position="658"/>
        <end position="684"/>
    </location>
</feature>
<feature type="compositionally biased region" description="Basic and acidic residues" evidence="6">
    <location>
        <begin position="357"/>
        <end position="366"/>
    </location>
</feature>
<feature type="region of interest" description="Disordered" evidence="6">
    <location>
        <begin position="1"/>
        <end position="24"/>
    </location>
</feature>
<accession>A0A7T3FYH2</accession>
<dbReference type="AlphaFoldDB" id="A0A7T3FYH2"/>
<dbReference type="SUPFAM" id="SSF52540">
    <property type="entry name" value="P-loop containing nucleoside triphosphate hydrolases"/>
    <property type="match status" value="1"/>
</dbReference>
<comment type="catalytic activity">
    <reaction evidence="4">
        <text>ATP + H2O = ADP + phosphate + H(+)</text>
        <dbReference type="Rhea" id="RHEA:13065"/>
        <dbReference type="ChEBI" id="CHEBI:15377"/>
        <dbReference type="ChEBI" id="CHEBI:15378"/>
        <dbReference type="ChEBI" id="CHEBI:30616"/>
        <dbReference type="ChEBI" id="CHEBI:43474"/>
        <dbReference type="ChEBI" id="CHEBI:456216"/>
        <dbReference type="EC" id="5.6.2.4"/>
    </reaction>
</comment>
<feature type="compositionally biased region" description="Basic and acidic residues" evidence="6">
    <location>
        <begin position="418"/>
        <end position="435"/>
    </location>
</feature>
<feature type="domain" description="Winged helix" evidence="8">
    <location>
        <begin position="525"/>
        <end position="637"/>
    </location>
</feature>
<dbReference type="KEGG" id="hlt:I7X12_20375"/>
<feature type="domain" description="Helicase HerA central" evidence="7">
    <location>
        <begin position="30"/>
        <end position="146"/>
    </location>
</feature>
<feature type="compositionally biased region" description="Acidic residues" evidence="6">
    <location>
        <begin position="636"/>
        <end position="649"/>
    </location>
</feature>
<evidence type="ECO:0000256" key="5">
    <source>
        <dbReference type="SAM" id="Coils"/>
    </source>
</evidence>
<dbReference type="GO" id="GO:0043138">
    <property type="term" value="F:3'-5' DNA helicase activity"/>
    <property type="evidence" value="ECO:0007669"/>
    <property type="project" value="UniProtKB-EC"/>
</dbReference>
<gene>
    <name evidence="9" type="ORF">I7X12_20375</name>
</gene>
<keyword evidence="5" id="KW-0175">Coiled coil</keyword>
<comment type="catalytic activity">
    <reaction evidence="3">
        <text>ATP + H2O = ADP + phosphate + H(+)</text>
        <dbReference type="Rhea" id="RHEA:13065"/>
        <dbReference type="ChEBI" id="CHEBI:15377"/>
        <dbReference type="ChEBI" id="CHEBI:15378"/>
        <dbReference type="ChEBI" id="CHEBI:30616"/>
        <dbReference type="ChEBI" id="CHEBI:43474"/>
        <dbReference type="ChEBI" id="CHEBI:456216"/>
        <dbReference type="EC" id="5.6.2.3"/>
    </reaction>
</comment>
<protein>
    <submittedName>
        <fullName evidence="9">DUF87 domain-containing protein</fullName>
    </submittedName>
</protein>
<proteinExistence type="inferred from homology"/>
<dbReference type="InterPro" id="IPR058885">
    <property type="entry name" value="WHD_halobact"/>
</dbReference>
<evidence type="ECO:0000256" key="2">
    <source>
        <dbReference type="ARBA" id="ARBA00034617"/>
    </source>
</evidence>
<dbReference type="GeneID" id="60590902"/>
<dbReference type="PANTHER" id="PTHR42957">
    <property type="entry name" value="HELICASE MJ1565-RELATED"/>
    <property type="match status" value="1"/>
</dbReference>
<keyword evidence="10" id="KW-1185">Reference proteome</keyword>
<evidence type="ECO:0000256" key="6">
    <source>
        <dbReference type="SAM" id="MobiDB-lite"/>
    </source>
</evidence>
<feature type="region of interest" description="Disordered" evidence="6">
    <location>
        <begin position="475"/>
        <end position="504"/>
    </location>
</feature>
<dbReference type="Pfam" id="PF01935">
    <property type="entry name" value="DUF87"/>
    <property type="match status" value="1"/>
</dbReference>
<evidence type="ECO:0000259" key="8">
    <source>
        <dbReference type="Pfam" id="PF26491"/>
    </source>
</evidence>
<feature type="region of interest" description="Disordered" evidence="6">
    <location>
        <begin position="632"/>
        <end position="699"/>
    </location>
</feature>
<evidence type="ECO:0000259" key="7">
    <source>
        <dbReference type="Pfam" id="PF01935"/>
    </source>
</evidence>
<reference evidence="9 10" key="1">
    <citation type="submission" date="2020-12" db="EMBL/GenBank/DDBJ databases">
        <title>Halosimplex halophilum sp. nov. and Halosimplex salinum sp. nov., two new members of the genus Halosimplex.</title>
        <authorList>
            <person name="Cui H.L."/>
        </authorList>
    </citation>
    <scope>NUCLEOTIDE SEQUENCE [LARGE SCALE GENOMIC DNA]</scope>
    <source>
        <strain evidence="9 10">YGH94</strain>
    </source>
</reference>
<dbReference type="Pfam" id="PF26491">
    <property type="entry name" value="WH_Halo"/>
    <property type="match status" value="1"/>
</dbReference>
<dbReference type="GO" id="GO:0043139">
    <property type="term" value="F:5'-3' DNA helicase activity"/>
    <property type="evidence" value="ECO:0007669"/>
    <property type="project" value="UniProtKB-EC"/>
</dbReference>
<evidence type="ECO:0000256" key="4">
    <source>
        <dbReference type="ARBA" id="ARBA00048988"/>
    </source>
</evidence>
<dbReference type="Proteomes" id="UP000595001">
    <property type="component" value="Chromosome"/>
</dbReference>
<evidence type="ECO:0000313" key="10">
    <source>
        <dbReference type="Proteomes" id="UP000595001"/>
    </source>
</evidence>
<sequence length="699" mass="75350">MAETESITVADVSDGPCGSGEPGRAVDLPVVELLTGRGFVTGKSGSGKSNTASVVVEKLLDNGFGMLIVDIDGEYYGLKEEYEILHAGADDECDIQITVEHAEKIATLALEQNVPIILDVSSFLDEEEAADLLTEVSKRLFAKAKKLKQPFLMLVEEVHEWIPQKGSVGECGKMLIKISKRGRKHGLGIVGISQRPADVKKDFITQCDWLVWHRLTWNNDTKVVKRVLDGDYASAVEDLDDGEAFMMNDWAEEIQRVQFRRKQTFDAGATPGLDDFERPDLKSVSDDLVSELAEISEEKEQTEDRIAELREQLDEKNSRIAELETELQDARDMQRMADQFTQALVDHVKGSNPGRTEQARMRDRRAAANGDQSSFDDAAEWVEGGEAVPEGGDPPLPDETAREDDGYDDSTMTWPGDEAARAEAWEGGPDAHGEPVDGAADEATLEDATADAAASDDGMSFGGMAGAFGDDAASAEDAATDGGTAPRIGEGLDGGDDASMTRGFDGVEADPLGDRATDAFEAGTSTAVDDEAVEDAAAFARDIADDLADLAPETRQMLRYYRDHGPGTPMDALFAAGGADDRTDAYARNRRLRVHGLVEHVGRGRYDYRVPALLAERTDCESVDSFVRQAERALDGDDLEAPPTDDEGAEASAAEDATANEDTGDGPDDLPADDSDTPDDDPVDDLSVAADNDEVELLD</sequence>
<feature type="coiled-coil region" evidence="5">
    <location>
        <begin position="285"/>
        <end position="333"/>
    </location>
</feature>
<dbReference type="RefSeq" id="WP_198061829.1">
    <property type="nucleotide sequence ID" value="NZ_CP065856.1"/>
</dbReference>
<evidence type="ECO:0000256" key="3">
    <source>
        <dbReference type="ARBA" id="ARBA00048954"/>
    </source>
</evidence>
<dbReference type="Gene3D" id="3.40.50.300">
    <property type="entry name" value="P-loop containing nucleotide triphosphate hydrolases"/>
    <property type="match status" value="1"/>
</dbReference>
<dbReference type="OrthoDB" id="242625at2157"/>
<evidence type="ECO:0000313" key="9">
    <source>
        <dbReference type="EMBL" id="QPV63035.1"/>
    </source>
</evidence>
<evidence type="ECO:0000256" key="1">
    <source>
        <dbReference type="ARBA" id="ARBA00007816"/>
    </source>
</evidence>
<dbReference type="InterPro" id="IPR002789">
    <property type="entry name" value="HerA_central"/>
</dbReference>
<feature type="compositionally biased region" description="Low complexity" evidence="6">
    <location>
        <begin position="475"/>
        <end position="485"/>
    </location>
</feature>
<organism evidence="9 10">
    <name type="scientific">Halosimplex litoreum</name>
    <dbReference type="NCBI Taxonomy" id="1198301"/>
    <lineage>
        <taxon>Archaea</taxon>
        <taxon>Methanobacteriati</taxon>
        <taxon>Methanobacteriota</taxon>
        <taxon>Stenosarchaea group</taxon>
        <taxon>Halobacteria</taxon>
        <taxon>Halobacteriales</taxon>
        <taxon>Haloarculaceae</taxon>
        <taxon>Halosimplex</taxon>
    </lineage>
</organism>
<feature type="region of interest" description="Disordered" evidence="6">
    <location>
        <begin position="346"/>
        <end position="438"/>
    </location>
</feature>
<dbReference type="InterPro" id="IPR008571">
    <property type="entry name" value="HerA-like"/>
</dbReference>
<name>A0A7T3FYH2_9EURY</name>
<dbReference type="InterPro" id="IPR027417">
    <property type="entry name" value="P-loop_NTPase"/>
</dbReference>
<comment type="catalytic activity">
    <reaction evidence="2">
        <text>Couples ATP hydrolysis with the unwinding of duplex DNA by translocating in the 3'-5' direction.</text>
        <dbReference type="EC" id="5.6.2.4"/>
    </reaction>
</comment>
<dbReference type="EMBL" id="CP065856">
    <property type="protein sequence ID" value="QPV63035.1"/>
    <property type="molecule type" value="Genomic_DNA"/>
</dbReference>
<dbReference type="PANTHER" id="PTHR42957:SF1">
    <property type="entry name" value="HELICASE MJ1565-RELATED"/>
    <property type="match status" value="1"/>
</dbReference>